<dbReference type="PANTHER" id="PTHR30575">
    <property type="entry name" value="PEPTIDASE M20"/>
    <property type="match status" value="1"/>
</dbReference>
<dbReference type="NCBIfam" id="TIGR01891">
    <property type="entry name" value="amidohydrolases"/>
    <property type="match status" value="1"/>
</dbReference>
<dbReference type="InterPro" id="IPR036264">
    <property type="entry name" value="Bact_exopeptidase_dim_dom"/>
</dbReference>
<dbReference type="InterPro" id="IPR011650">
    <property type="entry name" value="Peptidase_M20_dimer"/>
</dbReference>
<evidence type="ECO:0000313" key="6">
    <source>
        <dbReference type="Proteomes" id="UP000772434"/>
    </source>
</evidence>
<dbReference type="FunFam" id="3.30.70.360:FF:000004">
    <property type="entry name" value="Peptidase M20 domain-containing protein 2"/>
    <property type="match status" value="1"/>
</dbReference>
<name>A0A9P5Q5L2_9AGAR</name>
<dbReference type="Gene3D" id="3.30.70.360">
    <property type="match status" value="1"/>
</dbReference>
<gene>
    <name evidence="5" type="ORF">BDP27DRAFT_1309722</name>
</gene>
<dbReference type="PIRSF" id="PIRSF037226">
    <property type="entry name" value="Amidohydrolase_ACY1L2_prd"/>
    <property type="match status" value="1"/>
</dbReference>
<dbReference type="GO" id="GO:0016805">
    <property type="term" value="F:dipeptidase activity"/>
    <property type="evidence" value="ECO:0007669"/>
    <property type="project" value="InterPro"/>
</dbReference>
<evidence type="ECO:0000259" key="4">
    <source>
        <dbReference type="Pfam" id="PF07687"/>
    </source>
</evidence>
<proteinExistence type="inferred from homology"/>
<dbReference type="EMBL" id="JADNRY010000001">
    <property type="protein sequence ID" value="KAF9078531.1"/>
    <property type="molecule type" value="Genomic_DNA"/>
</dbReference>
<dbReference type="Pfam" id="PF07687">
    <property type="entry name" value="M20_dimer"/>
    <property type="match status" value="1"/>
</dbReference>
<feature type="region of interest" description="Disordered" evidence="3">
    <location>
        <begin position="1"/>
        <end position="26"/>
    </location>
</feature>
<evidence type="ECO:0000313" key="5">
    <source>
        <dbReference type="EMBL" id="KAF9078531.1"/>
    </source>
</evidence>
<reference evidence="5" key="1">
    <citation type="submission" date="2020-11" db="EMBL/GenBank/DDBJ databases">
        <authorList>
            <consortium name="DOE Joint Genome Institute"/>
            <person name="Ahrendt S."/>
            <person name="Riley R."/>
            <person name="Andreopoulos W."/>
            <person name="Labutti K."/>
            <person name="Pangilinan J."/>
            <person name="Ruiz-Duenas F.J."/>
            <person name="Barrasa J.M."/>
            <person name="Sanchez-Garcia M."/>
            <person name="Camarero S."/>
            <person name="Miyauchi S."/>
            <person name="Serrano A."/>
            <person name="Linde D."/>
            <person name="Babiker R."/>
            <person name="Drula E."/>
            <person name="Ayuso-Fernandez I."/>
            <person name="Pacheco R."/>
            <person name="Padilla G."/>
            <person name="Ferreira P."/>
            <person name="Barriuso J."/>
            <person name="Kellner H."/>
            <person name="Castanera R."/>
            <person name="Alfaro M."/>
            <person name="Ramirez L."/>
            <person name="Pisabarro A.G."/>
            <person name="Kuo A."/>
            <person name="Tritt A."/>
            <person name="Lipzen A."/>
            <person name="He G."/>
            <person name="Yan M."/>
            <person name="Ng V."/>
            <person name="Cullen D."/>
            <person name="Martin F."/>
            <person name="Rosso M.-N."/>
            <person name="Henrissat B."/>
            <person name="Hibbett D."/>
            <person name="Martinez A.T."/>
            <person name="Grigoriev I.V."/>
        </authorList>
    </citation>
    <scope>NUCLEOTIDE SEQUENCE</scope>
    <source>
        <strain evidence="5">AH 40177</strain>
    </source>
</reference>
<dbReference type="SUPFAM" id="SSF55031">
    <property type="entry name" value="Bacterial exopeptidase dimerisation domain"/>
    <property type="match status" value="1"/>
</dbReference>
<feature type="domain" description="Peptidase M20 dimerisation" evidence="4">
    <location>
        <begin position="204"/>
        <end position="286"/>
    </location>
</feature>
<dbReference type="CDD" id="cd05672">
    <property type="entry name" value="M20_ACY1L2-like"/>
    <property type="match status" value="1"/>
</dbReference>
<evidence type="ECO:0000256" key="3">
    <source>
        <dbReference type="SAM" id="MobiDB-lite"/>
    </source>
</evidence>
<dbReference type="InterPro" id="IPR052030">
    <property type="entry name" value="Peptidase_M20/M20A_hydrolases"/>
</dbReference>
<organism evidence="5 6">
    <name type="scientific">Rhodocollybia butyracea</name>
    <dbReference type="NCBI Taxonomy" id="206335"/>
    <lineage>
        <taxon>Eukaryota</taxon>
        <taxon>Fungi</taxon>
        <taxon>Dikarya</taxon>
        <taxon>Basidiomycota</taxon>
        <taxon>Agaricomycotina</taxon>
        <taxon>Agaricomycetes</taxon>
        <taxon>Agaricomycetidae</taxon>
        <taxon>Agaricales</taxon>
        <taxon>Marasmiineae</taxon>
        <taxon>Omphalotaceae</taxon>
        <taxon>Rhodocollybia</taxon>
    </lineage>
</organism>
<comment type="caution">
    <text evidence="5">The sequence shown here is derived from an EMBL/GenBank/DDBJ whole genome shotgun (WGS) entry which is preliminary data.</text>
</comment>
<dbReference type="Gene3D" id="3.40.630.10">
    <property type="entry name" value="Zn peptidases"/>
    <property type="match status" value="1"/>
</dbReference>
<dbReference type="InterPro" id="IPR017439">
    <property type="entry name" value="Amidohydrolase"/>
</dbReference>
<accession>A0A9P5Q5L2</accession>
<dbReference type="Pfam" id="PF01546">
    <property type="entry name" value="Peptidase_M20"/>
    <property type="match status" value="1"/>
</dbReference>
<dbReference type="Proteomes" id="UP000772434">
    <property type="component" value="Unassembled WGS sequence"/>
</dbReference>
<dbReference type="InterPro" id="IPR002933">
    <property type="entry name" value="Peptidase_M20"/>
</dbReference>
<evidence type="ECO:0000256" key="1">
    <source>
        <dbReference type="ARBA" id="ARBA00006247"/>
    </source>
</evidence>
<dbReference type="OrthoDB" id="6119954at2759"/>
<dbReference type="AlphaFoldDB" id="A0A9P5Q5L2"/>
<evidence type="ECO:0000256" key="2">
    <source>
        <dbReference type="PIRNR" id="PIRNR037226"/>
    </source>
</evidence>
<protein>
    <recommendedName>
        <fullName evidence="2">Peptidase M20 domain-containing protein 2</fullName>
    </recommendedName>
</protein>
<sequence length="422" mass="45663">MAQGKAEVWRPADTSPPVPETPGSEIFRPDILDEIERKIEEMSDELRVLSLDIHAHPELRYEEERTHDVVTKFMSEHGFEVQQHYHLPTAWLATYKHGQGGRTIGVNSEMDALPAIGHACGHNLICISGVAVACAMKAALEKFNISATIQLLGTPAEEGGAGKLRLMKSGAYKDMAACLMCHPAPGPKGSVSLSSCLAVQQLSVEYFGHTAHAALSPWEGINALDAAVLAYNNISALRQQLKPTVRVHGIFQGKDWAVNVIPDYANYKCYIRASTAAELGDVVKRILPCFPAAAQATGCEHKITMEEPLTDIRQNKALGDEVARVIRSRYGGIDYEWGIHSASTDFGNVTYALPSLHPGFAIPTVLNGGNHTRDFAAAAATPAAHQACLDVSKALAATGIRVLIDGAYFAEVKRTFEESQQL</sequence>
<dbReference type="InterPro" id="IPR017144">
    <property type="entry name" value="Xaa-Arg_dipeptidase"/>
</dbReference>
<keyword evidence="6" id="KW-1185">Reference proteome</keyword>
<dbReference type="SUPFAM" id="SSF53187">
    <property type="entry name" value="Zn-dependent exopeptidases"/>
    <property type="match status" value="1"/>
</dbReference>
<comment type="similarity">
    <text evidence="1 2">Belongs to the peptidase M20A family.</text>
</comment>
<dbReference type="PANTHER" id="PTHR30575:SF0">
    <property type="entry name" value="XAA-ARG DIPEPTIDASE"/>
    <property type="match status" value="1"/>
</dbReference>